<dbReference type="SUPFAM" id="SSF46894">
    <property type="entry name" value="C-terminal effector domain of the bipartite response regulators"/>
    <property type="match status" value="1"/>
</dbReference>
<dbReference type="SUPFAM" id="SSF48452">
    <property type="entry name" value="TPR-like"/>
    <property type="match status" value="1"/>
</dbReference>
<dbReference type="InterPro" id="IPR002182">
    <property type="entry name" value="NB-ARC"/>
</dbReference>
<accession>A0ABP8TJM3</accession>
<evidence type="ECO:0000313" key="3">
    <source>
        <dbReference type="Proteomes" id="UP001500212"/>
    </source>
</evidence>
<dbReference type="InterPro" id="IPR000792">
    <property type="entry name" value="Tscrpt_reg_LuxR_C"/>
</dbReference>
<dbReference type="InterPro" id="IPR027417">
    <property type="entry name" value="P-loop_NTPase"/>
</dbReference>
<reference evidence="3" key="1">
    <citation type="journal article" date="2019" name="Int. J. Syst. Evol. Microbiol.">
        <title>The Global Catalogue of Microorganisms (GCM) 10K type strain sequencing project: providing services to taxonomists for standard genome sequencing and annotation.</title>
        <authorList>
            <consortium name="The Broad Institute Genomics Platform"/>
            <consortium name="The Broad Institute Genome Sequencing Center for Infectious Disease"/>
            <person name="Wu L."/>
            <person name="Ma J."/>
        </authorList>
    </citation>
    <scope>NUCLEOTIDE SEQUENCE [LARGE SCALE GENOMIC DNA]</scope>
    <source>
        <strain evidence="3">JCM 17938</strain>
    </source>
</reference>
<dbReference type="PANTHER" id="PTHR47691:SF3">
    <property type="entry name" value="HTH-TYPE TRANSCRIPTIONAL REGULATOR RV0890C-RELATED"/>
    <property type="match status" value="1"/>
</dbReference>
<dbReference type="EMBL" id="BAABHJ010000005">
    <property type="protein sequence ID" value="GAA4606968.1"/>
    <property type="molecule type" value="Genomic_DNA"/>
</dbReference>
<gene>
    <name evidence="2" type="ORF">GCM10023195_25900</name>
</gene>
<dbReference type="PRINTS" id="PR00038">
    <property type="entry name" value="HTHLUXR"/>
</dbReference>
<dbReference type="Proteomes" id="UP001500212">
    <property type="component" value="Unassembled WGS sequence"/>
</dbReference>
<comment type="caution">
    <text evidence="2">The sequence shown here is derived from an EMBL/GenBank/DDBJ whole genome shotgun (WGS) entry which is preliminary data.</text>
</comment>
<sequence>MHGLPAERTSFVGRRREVAEVKRILADARVVTLTGPGGVGKTRLASRVALTVGRAFPDGVWLVDLAALQSQGMLARAVIEALGIRDRSARAALDVLAEHLRNKRALLILDNCEHVVDECAAVTRTVQMSAPDLRILATSRQSLSVPGEQLLEVSPLAMPGRTGGCVHGRSLERFEAVRLFAERGADVSPGFAVTDANGDAVVEICRRLDGMPLAIELAAAQLRILSLEQLLVNLEDRFELLTGSGRPLPRHRTLRALIDWSYDLCTAEERLLWARLSIFAGSFDLETAETVCSGEGIVRQEVVDLVGGMVDKSILIPQRHEEVVRYRLLETIRQYGRQKLDESGRSAALRRRHRDHYRRLAGQTRARVAGPDQRSWLLRLGTEHPNLRVALEYCYTEPGQARTGLAMAADLMYHWISGVFLGEGRAWLERGLAADPEPSDVRAHALWTSSVLAVIQADAPAAERMLRECRSLGHALGDTMALAYTVFCTGMLALGRGDVTSAIPSLEEALRRFRLIGYDMGVVEVLIRLCVAHCLTGDESLAISIGEEARTICETRGERWRKAYSLVVLGAATCRQGDTRRATELVSEALRINRSLDDPRGVGVDLEVLAWIAVTEGRFQRAARLYGILQSVWEKVGEPPLSGYAYPATYREDSESRTCRAIGEYLFGLELRRGARLDYDDAMAYALEEQSSGTVPRAESDRLMPLTRKETQVARMIRKGMSNKEIATALVIAQRTAESHVEHILGKLGLTSRTQIAIWVGENERAREHAGPGSEGGAG</sequence>
<protein>
    <submittedName>
        <fullName evidence="2">LuxR family transcriptional regulator</fullName>
    </submittedName>
</protein>
<organism evidence="2 3">
    <name type="scientific">Actinoallomurus liliacearum</name>
    <dbReference type="NCBI Taxonomy" id="1080073"/>
    <lineage>
        <taxon>Bacteria</taxon>
        <taxon>Bacillati</taxon>
        <taxon>Actinomycetota</taxon>
        <taxon>Actinomycetes</taxon>
        <taxon>Streptosporangiales</taxon>
        <taxon>Thermomonosporaceae</taxon>
        <taxon>Actinoallomurus</taxon>
    </lineage>
</organism>
<dbReference type="PRINTS" id="PR00364">
    <property type="entry name" value="DISEASERSIST"/>
</dbReference>
<dbReference type="InterPro" id="IPR016032">
    <property type="entry name" value="Sig_transdc_resp-reg_C-effctor"/>
</dbReference>
<name>A0ABP8TJM3_9ACTN</name>
<dbReference type="SMART" id="SM00421">
    <property type="entry name" value="HTH_LUXR"/>
    <property type="match status" value="1"/>
</dbReference>
<dbReference type="Pfam" id="PF25872">
    <property type="entry name" value="HTH_77"/>
    <property type="match status" value="1"/>
</dbReference>
<dbReference type="Gene3D" id="3.40.50.300">
    <property type="entry name" value="P-loop containing nucleotide triphosphate hydrolases"/>
    <property type="match status" value="1"/>
</dbReference>
<dbReference type="InterPro" id="IPR036388">
    <property type="entry name" value="WH-like_DNA-bd_sf"/>
</dbReference>
<dbReference type="PROSITE" id="PS50043">
    <property type="entry name" value="HTH_LUXR_2"/>
    <property type="match status" value="1"/>
</dbReference>
<keyword evidence="3" id="KW-1185">Reference proteome</keyword>
<dbReference type="Pfam" id="PF00196">
    <property type="entry name" value="GerE"/>
    <property type="match status" value="1"/>
</dbReference>
<dbReference type="Gene3D" id="1.10.10.10">
    <property type="entry name" value="Winged helix-like DNA-binding domain superfamily/Winged helix DNA-binding domain"/>
    <property type="match status" value="1"/>
</dbReference>
<evidence type="ECO:0000259" key="1">
    <source>
        <dbReference type="PROSITE" id="PS50043"/>
    </source>
</evidence>
<evidence type="ECO:0000313" key="2">
    <source>
        <dbReference type="EMBL" id="GAA4606968.1"/>
    </source>
</evidence>
<dbReference type="InterPro" id="IPR011990">
    <property type="entry name" value="TPR-like_helical_dom_sf"/>
</dbReference>
<dbReference type="CDD" id="cd06170">
    <property type="entry name" value="LuxR_C_like"/>
    <property type="match status" value="1"/>
</dbReference>
<dbReference type="Gene3D" id="1.25.40.10">
    <property type="entry name" value="Tetratricopeptide repeat domain"/>
    <property type="match status" value="1"/>
</dbReference>
<dbReference type="InterPro" id="IPR058852">
    <property type="entry name" value="HTH_77"/>
</dbReference>
<feature type="domain" description="HTH luxR-type" evidence="1">
    <location>
        <begin position="699"/>
        <end position="764"/>
    </location>
</feature>
<proteinExistence type="predicted"/>
<dbReference type="PANTHER" id="PTHR47691">
    <property type="entry name" value="REGULATOR-RELATED"/>
    <property type="match status" value="1"/>
</dbReference>
<dbReference type="SUPFAM" id="SSF52540">
    <property type="entry name" value="P-loop containing nucleoside triphosphate hydrolases"/>
    <property type="match status" value="1"/>
</dbReference>
<dbReference type="Pfam" id="PF00931">
    <property type="entry name" value="NB-ARC"/>
    <property type="match status" value="1"/>
</dbReference>